<dbReference type="AlphaFoldDB" id="A0A6A6EAU1"/>
<protein>
    <submittedName>
        <fullName evidence="2">Uncharacterized protein</fullName>
    </submittedName>
</protein>
<feature type="region of interest" description="Disordered" evidence="1">
    <location>
        <begin position="73"/>
        <end position="95"/>
    </location>
</feature>
<sequence>MSDIEKSFTFLHENIPSWLKNLTEIEEKVKNMQNEIAKVPVSRSPPMKRKTGSVESIRDLGAIMEEASASAVAHQGPSVANRKRKTASVLSGNASGPSKYRSRTMIIVYYDGQIQKAFETLVRSIGTGRNMLRKGKMAAKMEALTELAGSDDDDDGDDADPVMSKIGYRHRAGLSSIHATRARATIRGLRGGSSTSTSPEMFDSTDKALENAQGLCERAAHQSLRDGNCRKELEGVRKHFKDVMEKAATETAKYSARKEVSKEEPKVETSLSPMEMDHPRPSSIPVADIRPIPVVTPIVSSKPMDIEVDDDEDDDADFVMPPIRLTSRV</sequence>
<dbReference type="OrthoDB" id="3886346at2759"/>
<evidence type="ECO:0000313" key="3">
    <source>
        <dbReference type="Proteomes" id="UP000800200"/>
    </source>
</evidence>
<evidence type="ECO:0000313" key="2">
    <source>
        <dbReference type="EMBL" id="KAF2188175.1"/>
    </source>
</evidence>
<proteinExistence type="predicted"/>
<dbReference type="Proteomes" id="UP000800200">
    <property type="component" value="Unassembled WGS sequence"/>
</dbReference>
<dbReference type="EMBL" id="ML994624">
    <property type="protein sequence ID" value="KAF2188175.1"/>
    <property type="molecule type" value="Genomic_DNA"/>
</dbReference>
<feature type="compositionally biased region" description="Basic and acidic residues" evidence="1">
    <location>
        <begin position="256"/>
        <end position="267"/>
    </location>
</feature>
<reference evidence="2" key="1">
    <citation type="journal article" date="2020" name="Stud. Mycol.">
        <title>101 Dothideomycetes genomes: a test case for predicting lifestyles and emergence of pathogens.</title>
        <authorList>
            <person name="Haridas S."/>
            <person name="Albert R."/>
            <person name="Binder M."/>
            <person name="Bloem J."/>
            <person name="Labutti K."/>
            <person name="Salamov A."/>
            <person name="Andreopoulos B."/>
            <person name="Baker S."/>
            <person name="Barry K."/>
            <person name="Bills G."/>
            <person name="Bluhm B."/>
            <person name="Cannon C."/>
            <person name="Castanera R."/>
            <person name="Culley D."/>
            <person name="Daum C."/>
            <person name="Ezra D."/>
            <person name="Gonzalez J."/>
            <person name="Henrissat B."/>
            <person name="Kuo A."/>
            <person name="Liang C."/>
            <person name="Lipzen A."/>
            <person name="Lutzoni F."/>
            <person name="Magnuson J."/>
            <person name="Mondo S."/>
            <person name="Nolan M."/>
            <person name="Ohm R."/>
            <person name="Pangilinan J."/>
            <person name="Park H.-J."/>
            <person name="Ramirez L."/>
            <person name="Alfaro M."/>
            <person name="Sun H."/>
            <person name="Tritt A."/>
            <person name="Yoshinaga Y."/>
            <person name="Zwiers L.-H."/>
            <person name="Turgeon B."/>
            <person name="Goodwin S."/>
            <person name="Spatafora J."/>
            <person name="Crous P."/>
            <person name="Grigoriev I."/>
        </authorList>
    </citation>
    <scope>NUCLEOTIDE SEQUENCE</scope>
    <source>
        <strain evidence="2">CBS 207.26</strain>
    </source>
</reference>
<gene>
    <name evidence="2" type="ORF">K469DRAFT_703637</name>
</gene>
<keyword evidence="3" id="KW-1185">Reference proteome</keyword>
<name>A0A6A6EAU1_9PEZI</name>
<organism evidence="2 3">
    <name type="scientific">Zopfia rhizophila CBS 207.26</name>
    <dbReference type="NCBI Taxonomy" id="1314779"/>
    <lineage>
        <taxon>Eukaryota</taxon>
        <taxon>Fungi</taxon>
        <taxon>Dikarya</taxon>
        <taxon>Ascomycota</taxon>
        <taxon>Pezizomycotina</taxon>
        <taxon>Dothideomycetes</taxon>
        <taxon>Dothideomycetes incertae sedis</taxon>
        <taxon>Zopfiaceae</taxon>
        <taxon>Zopfia</taxon>
    </lineage>
</organism>
<feature type="region of interest" description="Disordered" evidence="1">
    <location>
        <begin position="303"/>
        <end position="329"/>
    </location>
</feature>
<feature type="region of interest" description="Disordered" evidence="1">
    <location>
        <begin position="254"/>
        <end position="288"/>
    </location>
</feature>
<feature type="compositionally biased region" description="Acidic residues" evidence="1">
    <location>
        <begin position="306"/>
        <end position="317"/>
    </location>
</feature>
<accession>A0A6A6EAU1</accession>
<evidence type="ECO:0000256" key="1">
    <source>
        <dbReference type="SAM" id="MobiDB-lite"/>
    </source>
</evidence>